<organism evidence="1 2">
    <name type="scientific">Candidatus Zambryskibacteria bacterium RIFCSPLOWO2_01_FULL_43_17</name>
    <dbReference type="NCBI Taxonomy" id="1802760"/>
    <lineage>
        <taxon>Bacteria</taxon>
        <taxon>Candidatus Zambryskiibacteriota</taxon>
    </lineage>
</organism>
<dbReference type="Gene3D" id="3.40.50.12580">
    <property type="match status" value="1"/>
</dbReference>
<proteinExistence type="predicted"/>
<comment type="caution">
    <text evidence="1">The sequence shown here is derived from an EMBL/GenBank/DDBJ whole genome shotgun (WGS) entry which is preliminary data.</text>
</comment>
<evidence type="ECO:0008006" key="3">
    <source>
        <dbReference type="Google" id="ProtNLM"/>
    </source>
</evidence>
<reference evidence="1 2" key="1">
    <citation type="journal article" date="2016" name="Nat. Commun.">
        <title>Thousands of microbial genomes shed light on interconnected biogeochemical processes in an aquifer system.</title>
        <authorList>
            <person name="Anantharaman K."/>
            <person name="Brown C.T."/>
            <person name="Hug L.A."/>
            <person name="Sharon I."/>
            <person name="Castelle C.J."/>
            <person name="Probst A.J."/>
            <person name="Thomas B.C."/>
            <person name="Singh A."/>
            <person name="Wilkins M.J."/>
            <person name="Karaoz U."/>
            <person name="Brodie E.L."/>
            <person name="Williams K.H."/>
            <person name="Hubbard S.S."/>
            <person name="Banfield J.F."/>
        </authorList>
    </citation>
    <scope>NUCLEOTIDE SEQUENCE [LARGE SCALE GENOMIC DNA]</scope>
</reference>
<protein>
    <recommendedName>
        <fullName evidence="3">UDP-N-acetylglucosamine 2-epimerase domain-containing protein</fullName>
    </recommendedName>
</protein>
<dbReference type="Pfam" id="PF04464">
    <property type="entry name" value="Glyphos_transf"/>
    <property type="match status" value="1"/>
</dbReference>
<dbReference type="InterPro" id="IPR043148">
    <property type="entry name" value="TagF_C"/>
</dbReference>
<gene>
    <name evidence="1" type="ORF">A2920_02720</name>
</gene>
<dbReference type="SUPFAM" id="SSF53756">
    <property type="entry name" value="UDP-Glycosyltransferase/glycogen phosphorylase"/>
    <property type="match status" value="1"/>
</dbReference>
<dbReference type="Proteomes" id="UP000179283">
    <property type="component" value="Unassembled WGS sequence"/>
</dbReference>
<dbReference type="InterPro" id="IPR007554">
    <property type="entry name" value="Glycerophosphate_synth"/>
</dbReference>
<dbReference type="AlphaFoldDB" id="A0A1G2U1Z4"/>
<evidence type="ECO:0000313" key="2">
    <source>
        <dbReference type="Proteomes" id="UP000179283"/>
    </source>
</evidence>
<dbReference type="GO" id="GO:0047355">
    <property type="term" value="F:CDP-glycerol glycerophosphotransferase activity"/>
    <property type="evidence" value="ECO:0007669"/>
    <property type="project" value="InterPro"/>
</dbReference>
<sequence>MKTILITIFHPFITKNILNTDVFKVLSGDKNLRIILVVPELKESFFKDNYEKDKVLVVGVRNNQLLEEKNTKFLSRLSHLLIDANYPTYKRHERLDASDTPIAYVKFFGETVLTKLLSGKRFINKIVRKYALNSVRHREIVDLFDEYKPNTVFSTDIFDESDCLFAIEAKRRKIFLVGMVRSWDNCYSKGLMRVIPDKLIVNNETIKEEAISMHQVPKEYISILGSPQYDIFINNQRTPHEVFFKSMNLDPLKKLITFAPAGRILSNTDGQTIEMLKKGIDTGKFKYPVQFLIRNHPNHPADVSAIVDRKDMVVEDPGKAFNKNPKDTELTLSDTEHMADELFYSDIVMWVATTLGMDAIVFDKPQIAVDFDGYEKKPYYKSVRRYHDEDHMKKMLALGGVTVVMSEDELINAINRYLVEPSLHKEGRELVRKQQFYGLDGKAGERIGQYLVTLAQSL</sequence>
<dbReference type="GO" id="GO:0016020">
    <property type="term" value="C:membrane"/>
    <property type="evidence" value="ECO:0007669"/>
    <property type="project" value="InterPro"/>
</dbReference>
<dbReference type="EMBL" id="MHWD01000018">
    <property type="protein sequence ID" value="OHB03551.1"/>
    <property type="molecule type" value="Genomic_DNA"/>
</dbReference>
<evidence type="ECO:0000313" key="1">
    <source>
        <dbReference type="EMBL" id="OHB03551.1"/>
    </source>
</evidence>
<name>A0A1G2U1Z4_9BACT</name>
<accession>A0A1G2U1Z4</accession>